<gene>
    <name evidence="2" type="ORF">KAF25_004593</name>
</gene>
<evidence type="ECO:0000256" key="1">
    <source>
        <dbReference type="SAM" id="SignalP"/>
    </source>
</evidence>
<dbReference type="InterPro" id="IPR051057">
    <property type="entry name" value="PI-PLC_domain"/>
</dbReference>
<evidence type="ECO:0000313" key="2">
    <source>
        <dbReference type="EMBL" id="KAG5656317.1"/>
    </source>
</evidence>
<dbReference type="EMBL" id="JAGPUO010000022">
    <property type="protein sequence ID" value="KAG5656317.1"/>
    <property type="molecule type" value="Genomic_DNA"/>
</dbReference>
<accession>A0A9P7H0H6</accession>
<keyword evidence="1" id="KW-0732">Signal</keyword>
<feature type="chain" id="PRO_5040298492" description="PI-PLC X domain-containing protein 1" evidence="1">
    <location>
        <begin position="16"/>
        <end position="284"/>
    </location>
</feature>
<dbReference type="Gene3D" id="3.20.20.190">
    <property type="entry name" value="Phosphatidylinositol (PI) phosphodiesterase"/>
    <property type="match status" value="1"/>
</dbReference>
<dbReference type="InterPro" id="IPR017946">
    <property type="entry name" value="PLC-like_Pdiesterase_TIM-brl"/>
</dbReference>
<evidence type="ECO:0008006" key="4">
    <source>
        <dbReference type="Google" id="ProtNLM"/>
    </source>
</evidence>
<dbReference type="PANTHER" id="PTHR13593">
    <property type="match status" value="1"/>
</dbReference>
<name>A0A9P7H0H6_9HYPO</name>
<sequence>MLLLQTFLYVAAVWAACNGHDELCKRKYSDITFIGTHNSAFVGKLPVHNQYISVTEQLDLGVRFLQAQTQDKDGDIQMCHTHCWELDEGPLEDYLQEISDWMGKNPDEVVTLLLTNIDALPIEKFDDAFNSTGLKKFVFHPEKRLALDEWPTLQRLLDDGTRLVVFMDHNMDESKVDYIINEFDYFWETPFGETDSSFPTCEVDRPENGDPTKLMGIMNHMLNYDVLGIVIPNQVDAKETNSAESIQSQVDLCEGNWSRRPNVILLDWVNVGDAVDVQLSLNGL</sequence>
<proteinExistence type="predicted"/>
<protein>
    <recommendedName>
        <fullName evidence="4">PI-PLC X domain-containing protein 1</fullName>
    </recommendedName>
</protein>
<feature type="signal peptide" evidence="1">
    <location>
        <begin position="1"/>
        <end position="15"/>
    </location>
</feature>
<keyword evidence="3" id="KW-1185">Reference proteome</keyword>
<comment type="caution">
    <text evidence="2">The sequence shown here is derived from an EMBL/GenBank/DDBJ whole genome shotgun (WGS) entry which is preliminary data.</text>
</comment>
<organism evidence="2 3">
    <name type="scientific">Fusarium avenaceum</name>
    <dbReference type="NCBI Taxonomy" id="40199"/>
    <lineage>
        <taxon>Eukaryota</taxon>
        <taxon>Fungi</taxon>
        <taxon>Dikarya</taxon>
        <taxon>Ascomycota</taxon>
        <taxon>Pezizomycotina</taxon>
        <taxon>Sordariomycetes</taxon>
        <taxon>Hypocreomycetidae</taxon>
        <taxon>Hypocreales</taxon>
        <taxon>Nectriaceae</taxon>
        <taxon>Fusarium</taxon>
        <taxon>Fusarium tricinctum species complex</taxon>
    </lineage>
</organism>
<dbReference type="AlphaFoldDB" id="A0A9P7H0H6"/>
<dbReference type="PANTHER" id="PTHR13593:SF146">
    <property type="entry name" value="PLC-LIKE PHOSPHODIESTERASE"/>
    <property type="match status" value="1"/>
</dbReference>
<evidence type="ECO:0000313" key="3">
    <source>
        <dbReference type="Proteomes" id="UP000782241"/>
    </source>
</evidence>
<dbReference type="Proteomes" id="UP000782241">
    <property type="component" value="Unassembled WGS sequence"/>
</dbReference>
<dbReference type="SUPFAM" id="SSF51695">
    <property type="entry name" value="PLC-like phosphodiesterases"/>
    <property type="match status" value="1"/>
</dbReference>
<dbReference type="GO" id="GO:0008081">
    <property type="term" value="F:phosphoric diester hydrolase activity"/>
    <property type="evidence" value="ECO:0007669"/>
    <property type="project" value="InterPro"/>
</dbReference>
<dbReference type="GO" id="GO:0006629">
    <property type="term" value="P:lipid metabolic process"/>
    <property type="evidence" value="ECO:0007669"/>
    <property type="project" value="InterPro"/>
</dbReference>
<dbReference type="Pfam" id="PF26146">
    <property type="entry name" value="PI-PLC_X"/>
    <property type="match status" value="1"/>
</dbReference>
<reference evidence="2" key="1">
    <citation type="submission" date="2021-04" db="EMBL/GenBank/DDBJ databases">
        <title>Draft genome of Fusarium avenaceum strain F156N33, isolated from an atmospheric sample in Virginia.</title>
        <authorList>
            <person name="Yang S."/>
            <person name="Vinatzer B.A."/>
            <person name="Coleman J."/>
        </authorList>
    </citation>
    <scope>NUCLEOTIDE SEQUENCE</scope>
    <source>
        <strain evidence="2">F156N33</strain>
    </source>
</reference>